<feature type="compositionally biased region" description="Low complexity" evidence="4">
    <location>
        <begin position="54"/>
        <end position="67"/>
    </location>
</feature>
<dbReference type="PANTHER" id="PTHR11586:SF37">
    <property type="entry name" value="TRNA-BINDING DOMAIN-CONTAINING PROTEIN"/>
    <property type="match status" value="1"/>
</dbReference>
<dbReference type="OMA" id="PKKKQWE"/>
<gene>
    <name evidence="6" type="ORF">FDP41_012434</name>
</gene>
<organism evidence="6 7">
    <name type="scientific">Naegleria fowleri</name>
    <name type="common">Brain eating amoeba</name>
    <dbReference type="NCBI Taxonomy" id="5763"/>
    <lineage>
        <taxon>Eukaryota</taxon>
        <taxon>Discoba</taxon>
        <taxon>Heterolobosea</taxon>
        <taxon>Tetramitia</taxon>
        <taxon>Eutetramitia</taxon>
        <taxon>Vahlkampfiidae</taxon>
        <taxon>Naegleria</taxon>
    </lineage>
</organism>
<dbReference type="SUPFAM" id="SSF50249">
    <property type="entry name" value="Nucleic acid-binding proteins"/>
    <property type="match status" value="1"/>
</dbReference>
<keyword evidence="7" id="KW-1185">Reference proteome</keyword>
<feature type="domain" description="TRNA-binding" evidence="5">
    <location>
        <begin position="84"/>
        <end position="193"/>
    </location>
</feature>
<dbReference type="VEuPathDB" id="AmoebaDB:NF0110630"/>
<evidence type="ECO:0000313" key="6">
    <source>
        <dbReference type="EMBL" id="KAF0981777.1"/>
    </source>
</evidence>
<proteinExistence type="predicted"/>
<dbReference type="Pfam" id="PF01588">
    <property type="entry name" value="tRNA_bind"/>
    <property type="match status" value="1"/>
</dbReference>
<keyword evidence="1 3" id="KW-0820">tRNA-binding</keyword>
<dbReference type="PROSITE" id="PS50886">
    <property type="entry name" value="TRBD"/>
    <property type="match status" value="1"/>
</dbReference>
<evidence type="ECO:0000256" key="3">
    <source>
        <dbReference type="PROSITE-ProRule" id="PRU00209"/>
    </source>
</evidence>
<comment type="caution">
    <text evidence="6">The sequence shown here is derived from an EMBL/GenBank/DDBJ whole genome shotgun (WGS) entry which is preliminary data.</text>
</comment>
<dbReference type="RefSeq" id="XP_044566490.1">
    <property type="nucleotide sequence ID" value="XM_044702954.1"/>
</dbReference>
<reference evidence="6 7" key="1">
    <citation type="journal article" date="2019" name="Sci. Rep.">
        <title>Nanopore sequencing improves the draft genome of the human pathogenic amoeba Naegleria fowleri.</title>
        <authorList>
            <person name="Liechti N."/>
            <person name="Schurch N."/>
            <person name="Bruggmann R."/>
            <person name="Wittwer M."/>
        </authorList>
    </citation>
    <scope>NUCLEOTIDE SEQUENCE [LARGE SCALE GENOMIC DNA]</scope>
    <source>
        <strain evidence="6 7">ATCC 30894</strain>
    </source>
</reference>
<dbReference type="PANTHER" id="PTHR11586">
    <property type="entry name" value="TRNA-AMINOACYLATION COFACTOR ARC1 FAMILY MEMBER"/>
    <property type="match status" value="1"/>
</dbReference>
<evidence type="ECO:0000256" key="1">
    <source>
        <dbReference type="ARBA" id="ARBA00022555"/>
    </source>
</evidence>
<evidence type="ECO:0000256" key="4">
    <source>
        <dbReference type="SAM" id="MobiDB-lite"/>
    </source>
</evidence>
<dbReference type="VEuPathDB" id="AmoebaDB:FDP41_012434"/>
<dbReference type="VEuPathDB" id="AmoebaDB:NfTy_040350"/>
<keyword evidence="2 3" id="KW-0694">RNA-binding</keyword>
<evidence type="ECO:0000313" key="7">
    <source>
        <dbReference type="Proteomes" id="UP000444721"/>
    </source>
</evidence>
<dbReference type="EMBL" id="VFQX01000013">
    <property type="protein sequence ID" value="KAF0981777.1"/>
    <property type="molecule type" value="Genomic_DNA"/>
</dbReference>
<evidence type="ECO:0000256" key="2">
    <source>
        <dbReference type="ARBA" id="ARBA00022884"/>
    </source>
</evidence>
<dbReference type="OrthoDB" id="19141at2759"/>
<dbReference type="Proteomes" id="UP000444721">
    <property type="component" value="Unassembled WGS sequence"/>
</dbReference>
<dbReference type="GO" id="GO:0000049">
    <property type="term" value="F:tRNA binding"/>
    <property type="evidence" value="ECO:0007669"/>
    <property type="project" value="UniProtKB-UniRule"/>
</dbReference>
<name>A0A6A5BWY6_NAEFO</name>
<sequence>MSSSSQQPLAMYSKSLAMIDDLIYKLQNNQPLEIPSSSSSSLLKTNTLKEQSKRNNNTSSSSKPPKTTQKKDNKPSTPSIPPSPFHQTYIVVAKIESVEKHPESEKLYKMTLSVGGQQGTTTRNLVAGLRKFYSEDQLLHRKVLAILNLKPKKLAGVVSEAMVLAGSCGSGDDDEKVRVLDPAEEAQVGDRVILKTDFEHWKNVYVSSPEERCSPNQWEKIVKELAVLDGQPSYAKQILCVASQQPLKVKCELPDGGEIH</sequence>
<protein>
    <recommendedName>
        <fullName evidence="5">tRNA-binding domain-containing protein</fullName>
    </recommendedName>
</protein>
<dbReference type="GeneID" id="68119649"/>
<dbReference type="InterPro" id="IPR002547">
    <property type="entry name" value="tRNA-bd_dom"/>
</dbReference>
<dbReference type="Gene3D" id="2.40.50.140">
    <property type="entry name" value="Nucleic acid-binding proteins"/>
    <property type="match status" value="1"/>
</dbReference>
<dbReference type="AlphaFoldDB" id="A0A6A5BWY6"/>
<feature type="region of interest" description="Disordered" evidence="4">
    <location>
        <begin position="31"/>
        <end position="85"/>
    </location>
</feature>
<dbReference type="InterPro" id="IPR051270">
    <property type="entry name" value="Tyrosine-tRNA_ligase_regulator"/>
</dbReference>
<accession>A0A6A5BWY6</accession>
<evidence type="ECO:0000259" key="5">
    <source>
        <dbReference type="PROSITE" id="PS50886"/>
    </source>
</evidence>
<dbReference type="InterPro" id="IPR012340">
    <property type="entry name" value="NA-bd_OB-fold"/>
</dbReference>